<feature type="domain" description="RRM" evidence="3">
    <location>
        <begin position="475"/>
        <end position="555"/>
    </location>
</feature>
<dbReference type="GO" id="GO:0071011">
    <property type="term" value="C:precatalytic spliceosome"/>
    <property type="evidence" value="ECO:0007669"/>
    <property type="project" value="TreeGrafter"/>
</dbReference>
<organism evidence="5 6">
    <name type="scientific">Sporothrix schenckii 1099-18</name>
    <dbReference type="NCBI Taxonomy" id="1397361"/>
    <lineage>
        <taxon>Eukaryota</taxon>
        <taxon>Fungi</taxon>
        <taxon>Dikarya</taxon>
        <taxon>Ascomycota</taxon>
        <taxon>Pezizomycotina</taxon>
        <taxon>Sordariomycetes</taxon>
        <taxon>Sordariomycetidae</taxon>
        <taxon>Ophiostomatales</taxon>
        <taxon>Ophiostomataceae</taxon>
        <taxon>Sporothrix</taxon>
    </lineage>
</organism>
<dbReference type="VEuPathDB" id="FungiDB:SPSK_05108"/>
<feature type="compositionally biased region" description="Basic and acidic residues" evidence="2">
    <location>
        <begin position="263"/>
        <end position="276"/>
    </location>
</feature>
<feature type="compositionally biased region" description="Low complexity" evidence="2">
    <location>
        <begin position="127"/>
        <end position="150"/>
    </location>
</feature>
<dbReference type="EMBL" id="AXCR01000012">
    <property type="protein sequence ID" value="KJR81078.1"/>
    <property type="molecule type" value="Genomic_DNA"/>
</dbReference>
<dbReference type="GeneID" id="27667136"/>
<protein>
    <submittedName>
        <fullName evidence="5">Splicing factor 45</fullName>
    </submittedName>
</protein>
<dbReference type="InterPro" id="IPR040052">
    <property type="entry name" value="RBM17"/>
</dbReference>
<dbReference type="InterPro" id="IPR000504">
    <property type="entry name" value="RRM_dom"/>
</dbReference>
<feature type="compositionally biased region" description="Gly residues" evidence="2">
    <location>
        <begin position="177"/>
        <end position="190"/>
    </location>
</feature>
<feature type="compositionally biased region" description="Basic and acidic residues" evidence="2">
    <location>
        <begin position="354"/>
        <end position="364"/>
    </location>
</feature>
<dbReference type="Pfam" id="PF01585">
    <property type="entry name" value="G-patch"/>
    <property type="match status" value="1"/>
</dbReference>
<dbReference type="SMART" id="SM00443">
    <property type="entry name" value="G_patch"/>
    <property type="match status" value="1"/>
</dbReference>
<accession>A0A0F2LUC2</accession>
<dbReference type="GO" id="GO:0003723">
    <property type="term" value="F:RNA binding"/>
    <property type="evidence" value="ECO:0007669"/>
    <property type="project" value="UniProtKB-UniRule"/>
</dbReference>
<feature type="compositionally biased region" description="Pro residues" evidence="2">
    <location>
        <begin position="46"/>
        <end position="64"/>
    </location>
</feature>
<dbReference type="Gene3D" id="3.30.70.330">
    <property type="match status" value="1"/>
</dbReference>
<dbReference type="RefSeq" id="XP_016583754.1">
    <property type="nucleotide sequence ID" value="XM_016731859.1"/>
</dbReference>
<dbReference type="AlphaFoldDB" id="A0A0F2LUC2"/>
<dbReference type="OrthoDB" id="5411533at2759"/>
<dbReference type="PROSITE" id="PS50174">
    <property type="entry name" value="G_PATCH"/>
    <property type="match status" value="1"/>
</dbReference>
<dbReference type="KEGG" id="ssck:SPSK_05108"/>
<feature type="compositionally biased region" description="Basic residues" evidence="2">
    <location>
        <begin position="193"/>
        <end position="204"/>
    </location>
</feature>
<dbReference type="SUPFAM" id="SSF54928">
    <property type="entry name" value="RNA-binding domain, RBD"/>
    <property type="match status" value="1"/>
</dbReference>
<dbReference type="InterPro" id="IPR012677">
    <property type="entry name" value="Nucleotide-bd_a/b_plait_sf"/>
</dbReference>
<keyword evidence="1" id="KW-0694">RNA-binding</keyword>
<sequence>MRRGVAIGIGANTSAAELHRRASPTYRQTNLNQQLALDNTEHALRPGPPAPSHAMAVPPPPPPRGTMSLYANLLGDGNNDASSSPSAKPEAAKNPALRFQPMIRRPQQNAKGKPKAKTPGLPSSTRPASQATASVSTTTSTPAPAPARTSLADWTSGGGDGYNNNDGDDDNDDYYAGIGGGYDDYDGPGGRKWPQRGGRKRRKKRLEDKQRMAARDAYMVDWDELYDPARPTNIEAYLQSDEHLDAVHAWKSVLYADRRKRQRQEQAKAEKPKASDDSSSSGDEGRGRPPHPNNNAFAPPPPAAFAPPASYDRPAAAAVGRSPSPAQMPSSPPPRPDGLVVSKAPIRFAPAATGDHDMKDKGNSEEEADEDDYRPSLSALAGDTTEGTEGKEGTEQLRTNRPGQAGFAARLMSKYGWTRGSGLGADESGIVNPLRHRKVGKSGAVGRIVGGGSSSAGSRKGDASNEPKISPVIVLRNMVTGLPDLDAEVADGQLVQDIGEECGAQYGRIERVYIDVPGQLVFIKFTEAVSALRAVSALDGRIFNGNAIVPSFYDADKFEEGIYE</sequence>
<feature type="domain" description="G-patch" evidence="4">
    <location>
        <begin position="404"/>
        <end position="446"/>
    </location>
</feature>
<evidence type="ECO:0000313" key="5">
    <source>
        <dbReference type="EMBL" id="KJR81078.1"/>
    </source>
</evidence>
<feature type="region of interest" description="Disordered" evidence="2">
    <location>
        <begin position="41"/>
        <end position="211"/>
    </location>
</feature>
<proteinExistence type="predicted"/>
<reference evidence="5 6" key="1">
    <citation type="journal article" date="2014" name="BMC Genomics">
        <title>Comparative genomics of the major fungal agents of human and animal Sporotrichosis: Sporothrix schenckii and Sporothrix brasiliensis.</title>
        <authorList>
            <person name="Teixeira M.M."/>
            <person name="de Almeida L.G."/>
            <person name="Kubitschek-Barreira P."/>
            <person name="Alves F.L."/>
            <person name="Kioshima E.S."/>
            <person name="Abadio A.K."/>
            <person name="Fernandes L."/>
            <person name="Derengowski L.S."/>
            <person name="Ferreira K.S."/>
            <person name="Souza R.C."/>
            <person name="Ruiz J.C."/>
            <person name="de Andrade N.C."/>
            <person name="Paes H.C."/>
            <person name="Nicola A.M."/>
            <person name="Albuquerque P."/>
            <person name="Gerber A.L."/>
            <person name="Martins V.P."/>
            <person name="Peconick L.D."/>
            <person name="Neto A.V."/>
            <person name="Chaucanez C.B."/>
            <person name="Silva P.A."/>
            <person name="Cunha O.L."/>
            <person name="de Oliveira F.F."/>
            <person name="dos Santos T.C."/>
            <person name="Barros A.L."/>
            <person name="Soares M.A."/>
            <person name="de Oliveira L.M."/>
            <person name="Marini M.M."/>
            <person name="Villalobos-Duno H."/>
            <person name="Cunha M.M."/>
            <person name="de Hoog S."/>
            <person name="da Silveira J.F."/>
            <person name="Henrissat B."/>
            <person name="Nino-Vega G.A."/>
            <person name="Cisalpino P.S."/>
            <person name="Mora-Montes H.M."/>
            <person name="Almeida S.R."/>
            <person name="Stajich J.E."/>
            <person name="Lopes-Bezerra L.M."/>
            <person name="Vasconcelos A.T."/>
            <person name="Felipe M.S."/>
        </authorList>
    </citation>
    <scope>NUCLEOTIDE SEQUENCE [LARGE SCALE GENOMIC DNA]</scope>
    <source>
        <strain evidence="5 6">1099-18</strain>
    </source>
</reference>
<evidence type="ECO:0000256" key="1">
    <source>
        <dbReference type="PROSITE-ProRule" id="PRU00176"/>
    </source>
</evidence>
<dbReference type="GO" id="GO:0045292">
    <property type="term" value="P:mRNA cis splicing, via spliceosome"/>
    <property type="evidence" value="ECO:0007669"/>
    <property type="project" value="InterPro"/>
</dbReference>
<reference evidence="5 6" key="2">
    <citation type="journal article" date="2015" name="Eukaryot. Cell">
        <title>Asexual propagation of a virulent clone complex in a human and feline outbreak of sporotrichosis.</title>
        <authorList>
            <person name="Teixeira Mde M."/>
            <person name="Rodrigues A.M."/>
            <person name="Tsui C.K."/>
            <person name="de Almeida L.G."/>
            <person name="Van Diepeningen A.D."/>
            <person name="van den Ende B.G."/>
            <person name="Fernandes G.F."/>
            <person name="Kano R."/>
            <person name="Hamelin R.C."/>
            <person name="Lopes-Bezerra L.M."/>
            <person name="Vasconcelos A.T."/>
            <person name="de Hoog S."/>
            <person name="de Camargo Z.P."/>
            <person name="Felipe M.S."/>
        </authorList>
    </citation>
    <scope>NUCLEOTIDE SEQUENCE [LARGE SCALE GENOMIC DNA]</scope>
    <source>
        <strain evidence="5 6">1099-18</strain>
    </source>
</reference>
<dbReference type="InterPro" id="IPR000467">
    <property type="entry name" value="G_patch_dom"/>
</dbReference>
<dbReference type="Proteomes" id="UP000033710">
    <property type="component" value="Unassembled WGS sequence"/>
</dbReference>
<feature type="region of interest" description="Disordered" evidence="2">
    <location>
        <begin position="445"/>
        <end position="465"/>
    </location>
</feature>
<feature type="compositionally biased region" description="Low complexity" evidence="2">
    <location>
        <begin position="81"/>
        <end position="96"/>
    </location>
</feature>
<dbReference type="PANTHER" id="PTHR13288:SF8">
    <property type="entry name" value="SPLICING FACTOR 45"/>
    <property type="match status" value="1"/>
</dbReference>
<evidence type="ECO:0000256" key="2">
    <source>
        <dbReference type="SAM" id="MobiDB-lite"/>
    </source>
</evidence>
<evidence type="ECO:0000259" key="4">
    <source>
        <dbReference type="PROSITE" id="PS50174"/>
    </source>
</evidence>
<evidence type="ECO:0000259" key="3">
    <source>
        <dbReference type="PROSITE" id="PS50102"/>
    </source>
</evidence>
<comment type="caution">
    <text evidence="5">The sequence shown here is derived from an EMBL/GenBank/DDBJ whole genome shotgun (WGS) entry which is preliminary data.</text>
</comment>
<dbReference type="PANTHER" id="PTHR13288">
    <property type="entry name" value="SPLICING FACTOR 45 SPF45"/>
    <property type="match status" value="1"/>
</dbReference>
<gene>
    <name evidence="5" type="ORF">SPSK_05108</name>
</gene>
<evidence type="ECO:0000313" key="6">
    <source>
        <dbReference type="Proteomes" id="UP000033710"/>
    </source>
</evidence>
<dbReference type="PROSITE" id="PS50102">
    <property type="entry name" value="RRM"/>
    <property type="match status" value="1"/>
</dbReference>
<name>A0A0F2LUC2_SPOSC</name>
<dbReference type="InterPro" id="IPR035979">
    <property type="entry name" value="RBD_domain_sf"/>
</dbReference>
<feature type="region of interest" description="Disordered" evidence="2">
    <location>
        <begin position="261"/>
        <end position="403"/>
    </location>
</feature>